<gene>
    <name evidence="3" type="ORF">E0L16_04725</name>
</gene>
<dbReference type="InterPro" id="IPR000259">
    <property type="entry name" value="Adhesion_dom_fimbrial"/>
</dbReference>
<feature type="signal peptide" evidence="1">
    <location>
        <begin position="1"/>
        <end position="19"/>
    </location>
</feature>
<dbReference type="PANTHER" id="PTHR33420:SF5">
    <property type="entry name" value="FIMBRIAL SUBUNIT"/>
    <property type="match status" value="1"/>
</dbReference>
<dbReference type="InterPro" id="IPR008966">
    <property type="entry name" value="Adhesion_dom_sf"/>
</dbReference>
<dbReference type="Pfam" id="PF00419">
    <property type="entry name" value="Fimbrial"/>
    <property type="match status" value="1"/>
</dbReference>
<proteinExistence type="predicted"/>
<accession>A0AAE8QZS5</accession>
<dbReference type="EMBL" id="SJON01000002">
    <property type="protein sequence ID" value="TCB89152.1"/>
    <property type="molecule type" value="Genomic_DNA"/>
</dbReference>
<reference evidence="3 4" key="1">
    <citation type="submission" date="2019-02" db="EMBL/GenBank/DDBJ databases">
        <title>The draft genome of Enterobacter spp. strains.</title>
        <authorList>
            <person name="Wang C."/>
            <person name="Feng Y."/>
            <person name="Zong Z."/>
        </authorList>
    </citation>
    <scope>NUCLEOTIDE SEQUENCE [LARGE SCALE GENOMIC DNA]</scope>
    <source>
        <strain evidence="3 4">WCHEQ120003</strain>
    </source>
</reference>
<dbReference type="GeneID" id="92384080"/>
<organism evidence="3 4">
    <name type="scientific">Enterobacter quasihormaechei</name>
    <dbReference type="NCBI Taxonomy" id="2529382"/>
    <lineage>
        <taxon>Bacteria</taxon>
        <taxon>Pseudomonadati</taxon>
        <taxon>Pseudomonadota</taxon>
        <taxon>Gammaproteobacteria</taxon>
        <taxon>Enterobacterales</taxon>
        <taxon>Enterobacteriaceae</taxon>
        <taxon>Enterobacter</taxon>
    </lineage>
</organism>
<dbReference type="SUPFAM" id="SSF49401">
    <property type="entry name" value="Bacterial adhesins"/>
    <property type="match status" value="1"/>
</dbReference>
<protein>
    <submittedName>
        <fullName evidence="3">Fimbrial protein</fullName>
    </submittedName>
</protein>
<dbReference type="AlphaFoldDB" id="A0AAE8QZS5"/>
<feature type="domain" description="Fimbrial-type adhesion" evidence="2">
    <location>
        <begin position="31"/>
        <end position="178"/>
    </location>
</feature>
<dbReference type="Gene3D" id="2.60.40.1090">
    <property type="entry name" value="Fimbrial-type adhesion domain"/>
    <property type="match status" value="1"/>
</dbReference>
<dbReference type="GO" id="GO:0009289">
    <property type="term" value="C:pilus"/>
    <property type="evidence" value="ECO:0007669"/>
    <property type="project" value="InterPro"/>
</dbReference>
<evidence type="ECO:0000259" key="2">
    <source>
        <dbReference type="Pfam" id="PF00419"/>
    </source>
</evidence>
<dbReference type="RefSeq" id="WP_112792099.1">
    <property type="nucleotide sequence ID" value="NZ_JBMDGW010000024.1"/>
</dbReference>
<dbReference type="PANTHER" id="PTHR33420">
    <property type="entry name" value="FIMBRIAL SUBUNIT ELFA-RELATED"/>
    <property type="match status" value="1"/>
</dbReference>
<sequence length="178" mass="19274">MRVLYFVVMLLSGIPITYADDEAIINLQVFGTIIGESCEVDVNSKEQTVDLGEFDTSEFPASGATSPKKAFTIVLKNCSRAIQGTKIWFSGIADTNNPDLLALSDTGKGTAGEMATGIGVELLNAGMNPIKINNTESEIYPLKQGDNSLTFNLRYKSTLPEVTPGNATSIMYFDLLYQ</sequence>
<evidence type="ECO:0000256" key="1">
    <source>
        <dbReference type="SAM" id="SignalP"/>
    </source>
</evidence>
<evidence type="ECO:0000313" key="4">
    <source>
        <dbReference type="Proteomes" id="UP000291623"/>
    </source>
</evidence>
<keyword evidence="1" id="KW-0732">Signal</keyword>
<dbReference type="GO" id="GO:0043709">
    <property type="term" value="P:cell adhesion involved in single-species biofilm formation"/>
    <property type="evidence" value="ECO:0007669"/>
    <property type="project" value="TreeGrafter"/>
</dbReference>
<evidence type="ECO:0000313" key="3">
    <source>
        <dbReference type="EMBL" id="TCB89152.1"/>
    </source>
</evidence>
<comment type="caution">
    <text evidence="3">The sequence shown here is derived from an EMBL/GenBank/DDBJ whole genome shotgun (WGS) entry which is preliminary data.</text>
</comment>
<name>A0AAE8QZS5_9ENTR</name>
<dbReference type="InterPro" id="IPR036937">
    <property type="entry name" value="Adhesion_dom_fimbrial_sf"/>
</dbReference>
<dbReference type="Proteomes" id="UP000291623">
    <property type="component" value="Unassembled WGS sequence"/>
</dbReference>
<feature type="chain" id="PRO_5042190160" evidence="1">
    <location>
        <begin position="20"/>
        <end position="178"/>
    </location>
</feature>
<dbReference type="InterPro" id="IPR050263">
    <property type="entry name" value="Bact_Fimbrial_Adh_Pro"/>
</dbReference>